<gene>
    <name evidence="1" type="ORF">GOBAR_AA17440</name>
</gene>
<name>A0A2P5XIR1_GOSBA</name>
<accession>A0A2P5XIR1</accession>
<organism evidence="1 2">
    <name type="scientific">Gossypium barbadense</name>
    <name type="common">Sea Island cotton</name>
    <name type="synonym">Hibiscus barbadensis</name>
    <dbReference type="NCBI Taxonomy" id="3634"/>
    <lineage>
        <taxon>Eukaryota</taxon>
        <taxon>Viridiplantae</taxon>
        <taxon>Streptophyta</taxon>
        <taxon>Embryophyta</taxon>
        <taxon>Tracheophyta</taxon>
        <taxon>Spermatophyta</taxon>
        <taxon>Magnoliopsida</taxon>
        <taxon>eudicotyledons</taxon>
        <taxon>Gunneridae</taxon>
        <taxon>Pentapetalae</taxon>
        <taxon>rosids</taxon>
        <taxon>malvids</taxon>
        <taxon>Malvales</taxon>
        <taxon>Malvaceae</taxon>
        <taxon>Malvoideae</taxon>
        <taxon>Gossypium</taxon>
    </lineage>
</organism>
<proteinExistence type="predicted"/>
<sequence length="156" mass="17848">MRTFAAPSSRASFMSSEPKIVLKDKQRSRLAMISIGKEVDMDYLVFLGQTTIDVIKAKKDWARKSFVRLAPNYISLDSRSNRGGSDEEEPEFRGRLLGESGKNGVFKIVDEREIGVVSRKYEIHDRKMMVRIRSCGKKSNSRKDLGRGWMTLQIEL</sequence>
<dbReference type="AlphaFoldDB" id="A0A2P5XIR1"/>
<evidence type="ECO:0000313" key="1">
    <source>
        <dbReference type="EMBL" id="PPS03225.1"/>
    </source>
</evidence>
<protein>
    <submittedName>
        <fullName evidence="1">Uncharacterized protein</fullName>
    </submittedName>
</protein>
<dbReference type="EMBL" id="KZ664789">
    <property type="protein sequence ID" value="PPS03225.1"/>
    <property type="molecule type" value="Genomic_DNA"/>
</dbReference>
<evidence type="ECO:0000313" key="2">
    <source>
        <dbReference type="Proteomes" id="UP000239757"/>
    </source>
</evidence>
<reference evidence="1 2" key="1">
    <citation type="submission" date="2015-01" db="EMBL/GenBank/DDBJ databases">
        <title>Genome of allotetraploid Gossypium barbadense reveals genomic plasticity and fiber elongation in cotton evolution.</title>
        <authorList>
            <person name="Chen X."/>
            <person name="Liu X."/>
            <person name="Zhao B."/>
            <person name="Zheng H."/>
            <person name="Hu Y."/>
            <person name="Lu G."/>
            <person name="Yang C."/>
            <person name="Chen J."/>
            <person name="Shan C."/>
            <person name="Zhang L."/>
            <person name="Zhou Y."/>
            <person name="Wang L."/>
            <person name="Guo W."/>
            <person name="Bai Y."/>
            <person name="Ruan J."/>
            <person name="Shangguan X."/>
            <person name="Mao Y."/>
            <person name="Jiang J."/>
            <person name="Zhu Y."/>
            <person name="Lei J."/>
            <person name="Kang H."/>
            <person name="Chen S."/>
            <person name="He X."/>
            <person name="Wang R."/>
            <person name="Wang Y."/>
            <person name="Chen J."/>
            <person name="Wang L."/>
            <person name="Yu S."/>
            <person name="Wang B."/>
            <person name="Wei J."/>
            <person name="Song S."/>
            <person name="Lu X."/>
            <person name="Gao Z."/>
            <person name="Gu W."/>
            <person name="Deng X."/>
            <person name="Ma D."/>
            <person name="Wang S."/>
            <person name="Liang W."/>
            <person name="Fang L."/>
            <person name="Cai C."/>
            <person name="Zhu X."/>
            <person name="Zhou B."/>
            <person name="Zhang Y."/>
            <person name="Chen Z."/>
            <person name="Xu S."/>
            <person name="Zhu R."/>
            <person name="Wang S."/>
            <person name="Zhang T."/>
            <person name="Zhao G."/>
        </authorList>
    </citation>
    <scope>NUCLEOTIDE SEQUENCE [LARGE SCALE GENOMIC DNA]</scope>
    <source>
        <strain evidence="2">cv. Xinhai21</strain>
        <tissue evidence="1">Leaf</tissue>
    </source>
</reference>
<dbReference type="Proteomes" id="UP000239757">
    <property type="component" value="Unassembled WGS sequence"/>
</dbReference>